<feature type="transmembrane region" description="Helical" evidence="8">
    <location>
        <begin position="284"/>
        <end position="302"/>
    </location>
</feature>
<feature type="transmembrane region" description="Helical" evidence="8">
    <location>
        <begin position="373"/>
        <end position="397"/>
    </location>
</feature>
<feature type="transmembrane region" description="Helical" evidence="8">
    <location>
        <begin position="309"/>
        <end position="328"/>
    </location>
</feature>
<evidence type="ECO:0000256" key="2">
    <source>
        <dbReference type="ARBA" id="ARBA00022448"/>
    </source>
</evidence>
<evidence type="ECO:0000256" key="6">
    <source>
        <dbReference type="ARBA" id="ARBA00023136"/>
    </source>
</evidence>
<protein>
    <submittedName>
        <fullName evidence="9">Transmembrane secretion effector</fullName>
    </submittedName>
</protein>
<keyword evidence="10" id="KW-1185">Reference proteome</keyword>
<evidence type="ECO:0000256" key="5">
    <source>
        <dbReference type="ARBA" id="ARBA00022989"/>
    </source>
</evidence>
<feature type="transmembrane region" description="Helical" evidence="8">
    <location>
        <begin position="456"/>
        <end position="477"/>
    </location>
</feature>
<accession>A0A561TUZ8</accession>
<dbReference type="AlphaFoldDB" id="A0A561TUZ8"/>
<dbReference type="PANTHER" id="PTHR23513:SF17">
    <property type="entry name" value="MEMBRANE PROTEIN"/>
    <property type="match status" value="1"/>
</dbReference>
<dbReference type="EMBL" id="VIWT01000002">
    <property type="protein sequence ID" value="TWF90939.1"/>
    <property type="molecule type" value="Genomic_DNA"/>
</dbReference>
<evidence type="ECO:0000313" key="9">
    <source>
        <dbReference type="EMBL" id="TWF90939.1"/>
    </source>
</evidence>
<evidence type="ECO:0000256" key="4">
    <source>
        <dbReference type="ARBA" id="ARBA00022692"/>
    </source>
</evidence>
<feature type="transmembrane region" description="Helical" evidence="8">
    <location>
        <begin position="191"/>
        <end position="213"/>
    </location>
</feature>
<name>A0A561TUZ8_9ACTN</name>
<dbReference type="Proteomes" id="UP000317940">
    <property type="component" value="Unassembled WGS sequence"/>
</dbReference>
<organism evidence="9 10">
    <name type="scientific">Kitasatospora viridis</name>
    <dbReference type="NCBI Taxonomy" id="281105"/>
    <lineage>
        <taxon>Bacteria</taxon>
        <taxon>Bacillati</taxon>
        <taxon>Actinomycetota</taxon>
        <taxon>Actinomycetes</taxon>
        <taxon>Kitasatosporales</taxon>
        <taxon>Streptomycetaceae</taxon>
        <taxon>Kitasatospora</taxon>
    </lineage>
</organism>
<keyword evidence="4 8" id="KW-0812">Transmembrane</keyword>
<feature type="transmembrane region" description="Helical" evidence="8">
    <location>
        <begin position="164"/>
        <end position="185"/>
    </location>
</feature>
<gene>
    <name evidence="9" type="ORF">FHX73_1251</name>
</gene>
<feature type="compositionally biased region" description="Basic residues" evidence="7">
    <location>
        <begin position="432"/>
        <end position="449"/>
    </location>
</feature>
<dbReference type="SUPFAM" id="SSF103473">
    <property type="entry name" value="MFS general substrate transporter"/>
    <property type="match status" value="1"/>
</dbReference>
<evidence type="ECO:0000256" key="8">
    <source>
        <dbReference type="SAM" id="Phobius"/>
    </source>
</evidence>
<evidence type="ECO:0000313" key="10">
    <source>
        <dbReference type="Proteomes" id="UP000317940"/>
    </source>
</evidence>
<keyword evidence="2" id="KW-0813">Transport</keyword>
<feature type="transmembrane region" description="Helical" evidence="8">
    <location>
        <begin position="403"/>
        <end position="421"/>
    </location>
</feature>
<feature type="transmembrane region" description="Helical" evidence="8">
    <location>
        <begin position="71"/>
        <end position="93"/>
    </location>
</feature>
<keyword evidence="3" id="KW-1003">Cell membrane</keyword>
<dbReference type="RefSeq" id="WP_145908604.1">
    <property type="nucleotide sequence ID" value="NZ_BAAAMZ010000002.1"/>
</dbReference>
<evidence type="ECO:0000256" key="7">
    <source>
        <dbReference type="SAM" id="MobiDB-lite"/>
    </source>
</evidence>
<dbReference type="OrthoDB" id="9804277at2"/>
<evidence type="ECO:0000256" key="1">
    <source>
        <dbReference type="ARBA" id="ARBA00004651"/>
    </source>
</evidence>
<keyword evidence="6 8" id="KW-0472">Membrane</keyword>
<feature type="transmembrane region" description="Helical" evidence="8">
    <location>
        <begin position="252"/>
        <end position="272"/>
    </location>
</feature>
<dbReference type="CDD" id="cd06173">
    <property type="entry name" value="MFS_MefA_like"/>
    <property type="match status" value="1"/>
</dbReference>
<feature type="region of interest" description="Disordered" evidence="7">
    <location>
        <begin position="429"/>
        <end position="449"/>
    </location>
</feature>
<dbReference type="Pfam" id="PF05977">
    <property type="entry name" value="MFS_3"/>
    <property type="match status" value="1"/>
</dbReference>
<dbReference type="PANTHER" id="PTHR23513">
    <property type="entry name" value="INTEGRAL MEMBRANE EFFLUX PROTEIN-RELATED"/>
    <property type="match status" value="1"/>
</dbReference>
<feature type="transmembrane region" description="Helical" evidence="8">
    <location>
        <begin position="126"/>
        <end position="143"/>
    </location>
</feature>
<keyword evidence="5 8" id="KW-1133">Transmembrane helix</keyword>
<feature type="transmembrane region" description="Helical" evidence="8">
    <location>
        <begin position="334"/>
        <end position="352"/>
    </location>
</feature>
<reference evidence="9 10" key="1">
    <citation type="submission" date="2019-06" db="EMBL/GenBank/DDBJ databases">
        <title>Sequencing the genomes of 1000 actinobacteria strains.</title>
        <authorList>
            <person name="Klenk H.-P."/>
        </authorList>
    </citation>
    <scope>NUCLEOTIDE SEQUENCE [LARGE SCALE GENOMIC DNA]</scope>
    <source>
        <strain evidence="9 10">DSM 44826</strain>
    </source>
</reference>
<feature type="region of interest" description="Disordered" evidence="7">
    <location>
        <begin position="1"/>
        <end position="24"/>
    </location>
</feature>
<dbReference type="GO" id="GO:0005886">
    <property type="term" value="C:plasma membrane"/>
    <property type="evidence" value="ECO:0007669"/>
    <property type="project" value="UniProtKB-SubCell"/>
</dbReference>
<comment type="subcellular location">
    <subcellularLocation>
        <location evidence="1">Cell membrane</location>
        <topology evidence="1">Multi-pass membrane protein</topology>
    </subcellularLocation>
</comment>
<proteinExistence type="predicted"/>
<dbReference type="Gene3D" id="1.20.1250.20">
    <property type="entry name" value="MFS general substrate transporter like domains"/>
    <property type="match status" value="1"/>
</dbReference>
<evidence type="ECO:0000256" key="3">
    <source>
        <dbReference type="ARBA" id="ARBA00022475"/>
    </source>
</evidence>
<dbReference type="InterPro" id="IPR010290">
    <property type="entry name" value="TM_effector"/>
</dbReference>
<sequence length="505" mass="52041">MEERAGLAADGPAPEAGAGSERGSLRRDLAGPLRGLLVGQCLGQCGDGLAQIGFAQFVLFDVGRGASPGRIAAVLAVTLLPFSVVGPFAGVLLDRLDRRRTLVLVSVLRGLLVAVGAVVVAERWTAPAYLAVVLLLSSSRLVLTAKGAALPRTVPRARLVPANAFSALTGSAAAFLGALGGSLFVGRSVVAAFLGAGVLYAGAAAVFALLPGLGPELTVPRGSALPAVRRTVADLVEGVRLAARTAAIRRPLLAVGAHRLLLGAGFVVLVLVADSQYRLRASGYAVALAATGIATFAASAVAPPLAGRYGARALVPAAFLPAAAAAYVGGLFPSLWVLVLCLAVAAFAFQVLKVCADALVGGATPDAARGRVFALYDLLYNLAFVLSALVLVPWWQAGRERTLLWWVAAGFTAGWVVFGSVGRPTRDGGGRWWRRGPRRRHRPHLRGPHPHLRGRATALVAGALPALAFPAPAWWWLAPAFTVLAAACQATLRRAPADSDGTGNT</sequence>
<comment type="caution">
    <text evidence="9">The sequence shown here is derived from an EMBL/GenBank/DDBJ whole genome shotgun (WGS) entry which is preliminary data.</text>
</comment>
<feature type="transmembrane region" description="Helical" evidence="8">
    <location>
        <begin position="102"/>
        <end position="120"/>
    </location>
</feature>
<dbReference type="InterPro" id="IPR036259">
    <property type="entry name" value="MFS_trans_sf"/>
</dbReference>
<feature type="compositionally biased region" description="Low complexity" evidence="7">
    <location>
        <begin position="1"/>
        <end position="22"/>
    </location>
</feature>